<sequence length="142" mass="15402">MILKDFNISQSANIVEVVDNFQAYINQQARYGVKNYWIEATSSVGSKMDLNGIVNIASAFISNDYLGLSQHPATKKAGIEAIEKYGTGACAAQAIGGYLDIHSELESKIASFTKKSYLCKWNCISGCENERSQIACVASCDA</sequence>
<dbReference type="EMBL" id="SRYB01000018">
    <property type="protein sequence ID" value="TGY77949.1"/>
    <property type="molecule type" value="Genomic_DNA"/>
</dbReference>
<organism evidence="1 2">
    <name type="scientific">Lepagella muris</name>
    <dbReference type="NCBI Taxonomy" id="3032870"/>
    <lineage>
        <taxon>Bacteria</taxon>
        <taxon>Pseudomonadati</taxon>
        <taxon>Bacteroidota</taxon>
        <taxon>Bacteroidia</taxon>
        <taxon>Bacteroidales</taxon>
        <taxon>Muribaculaceae</taxon>
        <taxon>Lepagella</taxon>
    </lineage>
</organism>
<gene>
    <name evidence="1" type="ORF">E5331_12255</name>
</gene>
<name>A0AC61RED1_9BACT</name>
<protein>
    <submittedName>
        <fullName evidence="1">Uncharacterized protein</fullName>
    </submittedName>
</protein>
<evidence type="ECO:0000313" key="1">
    <source>
        <dbReference type="EMBL" id="TGY77949.1"/>
    </source>
</evidence>
<accession>A0AC61RED1</accession>
<dbReference type="Proteomes" id="UP000306319">
    <property type="component" value="Unassembled WGS sequence"/>
</dbReference>
<reference evidence="1" key="1">
    <citation type="submission" date="2019-04" db="EMBL/GenBank/DDBJ databases">
        <title>Microbes associate with the intestines of laboratory mice.</title>
        <authorList>
            <person name="Navarre W."/>
            <person name="Wong E."/>
            <person name="Huang K."/>
            <person name="Tropini C."/>
            <person name="Ng K."/>
            <person name="Yu B."/>
        </authorList>
    </citation>
    <scope>NUCLEOTIDE SEQUENCE</scope>
    <source>
        <strain evidence="1">NM04_E33</strain>
    </source>
</reference>
<proteinExistence type="predicted"/>
<comment type="caution">
    <text evidence="1">The sequence shown here is derived from an EMBL/GenBank/DDBJ whole genome shotgun (WGS) entry which is preliminary data.</text>
</comment>
<keyword evidence="2" id="KW-1185">Reference proteome</keyword>
<evidence type="ECO:0000313" key="2">
    <source>
        <dbReference type="Proteomes" id="UP000306319"/>
    </source>
</evidence>